<gene>
    <name evidence="8" type="ORF">FC694_29180</name>
    <name evidence="9" type="ORF">FC699_28205</name>
</gene>
<dbReference type="RefSeq" id="WP_170968894.1">
    <property type="nucleotide sequence ID" value="NZ_SZOM01000441.1"/>
</dbReference>
<evidence type="ECO:0000313" key="10">
    <source>
        <dbReference type="Proteomes" id="UP000305222"/>
    </source>
</evidence>
<evidence type="ECO:0000313" key="9">
    <source>
        <dbReference type="EMBL" id="TKI88324.1"/>
    </source>
</evidence>
<evidence type="ECO:0000256" key="5">
    <source>
        <dbReference type="ARBA" id="ARBA00054605"/>
    </source>
</evidence>
<dbReference type="GO" id="GO:0005524">
    <property type="term" value="F:ATP binding"/>
    <property type="evidence" value="ECO:0007669"/>
    <property type="project" value="UniProtKB-KW"/>
</dbReference>
<feature type="domain" description="AMP-binding enzyme C-terminal" evidence="7">
    <location>
        <begin position="64"/>
        <end position="143"/>
    </location>
</feature>
<dbReference type="Proteomes" id="UP000305222">
    <property type="component" value="Unassembled WGS sequence"/>
</dbReference>
<dbReference type="Gene3D" id="3.30.300.30">
    <property type="match status" value="1"/>
</dbReference>
<organism evidence="8 11">
    <name type="scientific">Bacillus wiedmannii</name>
    <dbReference type="NCBI Taxonomy" id="1890302"/>
    <lineage>
        <taxon>Bacteria</taxon>
        <taxon>Bacillati</taxon>
        <taxon>Bacillota</taxon>
        <taxon>Bacilli</taxon>
        <taxon>Bacillales</taxon>
        <taxon>Bacillaceae</taxon>
        <taxon>Bacillus</taxon>
        <taxon>Bacillus cereus group</taxon>
    </lineage>
</organism>
<evidence type="ECO:0000259" key="7">
    <source>
        <dbReference type="Pfam" id="PF13193"/>
    </source>
</evidence>
<dbReference type="PANTHER" id="PTHR45398:SF1">
    <property type="entry name" value="ENZYME, PUTATIVE (JCVI)-RELATED"/>
    <property type="match status" value="1"/>
</dbReference>
<feature type="non-terminal residue" evidence="8">
    <location>
        <position position="1"/>
    </location>
</feature>
<evidence type="ECO:0000256" key="4">
    <source>
        <dbReference type="ARBA" id="ARBA00022840"/>
    </source>
</evidence>
<evidence type="ECO:0000256" key="6">
    <source>
        <dbReference type="ARBA" id="ARBA00061336"/>
    </source>
</evidence>
<evidence type="ECO:0000313" key="8">
    <source>
        <dbReference type="EMBL" id="TKH08621.1"/>
    </source>
</evidence>
<evidence type="ECO:0000313" key="11">
    <source>
        <dbReference type="Proteomes" id="UP000306037"/>
    </source>
</evidence>
<evidence type="ECO:0000256" key="1">
    <source>
        <dbReference type="ARBA" id="ARBA00022490"/>
    </source>
</evidence>
<dbReference type="FunFam" id="3.30.300.30:FF:000012">
    <property type="entry name" value="D-alanine--D-alanyl carrier protein ligase"/>
    <property type="match status" value="1"/>
</dbReference>
<keyword evidence="3" id="KW-0547">Nucleotide-binding</keyword>
<dbReference type="EMBL" id="SZON01002207">
    <property type="protein sequence ID" value="TKI88324.1"/>
    <property type="molecule type" value="Genomic_DNA"/>
</dbReference>
<dbReference type="InterPro" id="IPR042099">
    <property type="entry name" value="ANL_N_sf"/>
</dbReference>
<keyword evidence="4" id="KW-0067">ATP-binding</keyword>
<name>A0A4U2MDJ3_9BACI</name>
<accession>A0A4U2MDJ3</accession>
<keyword evidence="1" id="KW-0963">Cytoplasm</keyword>
<evidence type="ECO:0000256" key="3">
    <source>
        <dbReference type="ARBA" id="ARBA00022741"/>
    </source>
</evidence>
<protein>
    <submittedName>
        <fullName evidence="8">D-alanine--poly(Phosphoribitol) ligase subunit DltA</fullName>
    </submittedName>
</protein>
<dbReference type="Pfam" id="PF13193">
    <property type="entry name" value="AMP-binding_C"/>
    <property type="match status" value="1"/>
</dbReference>
<dbReference type="AlphaFoldDB" id="A0A4U2MDJ3"/>
<proteinExistence type="inferred from homology"/>
<sequence>IVGPSVSVGYLGSPELTEKAFTMIDGERAYKTGDAGYVENGLLFYNGRLDFQIKLHGYRMELEEIEHHLRACSYVEGAVIVPIKKGEKYDYLLAVVVPGEHSFEKEFKLTSAIKKELNERLPNYMIPRKFMYQSSIPMTPNGKVDRKKLLSEVTA</sequence>
<dbReference type="Proteomes" id="UP000306037">
    <property type="component" value="Unassembled WGS sequence"/>
</dbReference>
<dbReference type="InterPro" id="IPR025110">
    <property type="entry name" value="AMP-bd_C"/>
</dbReference>
<dbReference type="SUPFAM" id="SSF56801">
    <property type="entry name" value="Acetyl-CoA synthetase-like"/>
    <property type="match status" value="1"/>
</dbReference>
<dbReference type="PANTHER" id="PTHR45398">
    <property type="match status" value="1"/>
</dbReference>
<comment type="caution">
    <text evidence="8">The sequence shown here is derived from an EMBL/GenBank/DDBJ whole genome shotgun (WGS) entry which is preliminary data.</text>
</comment>
<reference evidence="10 11" key="1">
    <citation type="journal article" date="2019" name="Environ. Microbiol.">
        <title>An active ?-lactamase is a part of an orchestrated cell wall stress resistance network of Bacillus subtilis and related rhizosphere species.</title>
        <authorList>
            <person name="Bucher T."/>
            <person name="Keren-Paz A."/>
            <person name="Hausser J."/>
            <person name="Olender T."/>
            <person name="Cytryn E."/>
            <person name="Kolodkin-Gal I."/>
        </authorList>
    </citation>
    <scope>NUCLEOTIDE SEQUENCE [LARGE SCALE GENOMIC DNA]</scope>
    <source>
        <strain evidence="9 10">I5</strain>
        <strain evidence="8 11">I71</strain>
    </source>
</reference>
<dbReference type="GO" id="GO:0016874">
    <property type="term" value="F:ligase activity"/>
    <property type="evidence" value="ECO:0007669"/>
    <property type="project" value="UniProtKB-KW"/>
</dbReference>
<dbReference type="EMBL" id="SZOM01000441">
    <property type="protein sequence ID" value="TKH08621.1"/>
    <property type="molecule type" value="Genomic_DNA"/>
</dbReference>
<comment type="similarity">
    <text evidence="6">Belongs to the ATP-dependent AMP-binding enzyme family. DltA subfamily.</text>
</comment>
<comment type="function">
    <text evidence="5">Catalyzes the first step in the D-alanylation of lipoteichoic acid (LTA), the activation of D-alanine and its transfer onto the D-alanyl carrier protein (Dcp) DltC. In an ATP-dependent two-step reaction, forms a high energy D-alanyl-AMP intermediate, followed by transfer of the D-alanyl residue as a thiol ester to the phosphopantheinyl prosthetic group of the Dcp. D-alanylation of LTA plays an important role in modulating the properties of the cell wall in Gram-positive bacteria, influencing the net charge of the cell wall.</text>
</comment>
<dbReference type="Gene3D" id="3.40.50.12780">
    <property type="entry name" value="N-terminal domain of ligase-like"/>
    <property type="match status" value="1"/>
</dbReference>
<dbReference type="InterPro" id="IPR045851">
    <property type="entry name" value="AMP-bd_C_sf"/>
</dbReference>
<keyword evidence="2 8" id="KW-0436">Ligase</keyword>
<evidence type="ECO:0000256" key="2">
    <source>
        <dbReference type="ARBA" id="ARBA00022598"/>
    </source>
</evidence>